<keyword evidence="5 7" id="KW-1133">Transmembrane helix</keyword>
<dbReference type="EMBL" id="JBHMDO010000033">
    <property type="protein sequence ID" value="MFB9328394.1"/>
    <property type="molecule type" value="Genomic_DNA"/>
</dbReference>
<dbReference type="PROSITE" id="PS50929">
    <property type="entry name" value="ABC_TM1F"/>
    <property type="match status" value="1"/>
</dbReference>
<dbReference type="SUPFAM" id="SSF56601">
    <property type="entry name" value="beta-lactamase/transpeptidase-like"/>
    <property type="match status" value="1"/>
</dbReference>
<evidence type="ECO:0000256" key="4">
    <source>
        <dbReference type="ARBA" id="ARBA00022840"/>
    </source>
</evidence>
<feature type="transmembrane region" description="Helical" evidence="7">
    <location>
        <begin position="637"/>
        <end position="654"/>
    </location>
</feature>
<organism evidence="11 12">
    <name type="scientific">Paenibacillus aurantiacus</name>
    <dbReference type="NCBI Taxonomy" id="1936118"/>
    <lineage>
        <taxon>Bacteria</taxon>
        <taxon>Bacillati</taxon>
        <taxon>Bacillota</taxon>
        <taxon>Bacilli</taxon>
        <taxon>Bacillales</taxon>
        <taxon>Paenibacillaceae</taxon>
        <taxon>Paenibacillus</taxon>
    </lineage>
</organism>
<dbReference type="RefSeq" id="WP_377497646.1">
    <property type="nucleotide sequence ID" value="NZ_JBHMDO010000033.1"/>
</dbReference>
<dbReference type="InterPro" id="IPR036640">
    <property type="entry name" value="ABC1_TM_sf"/>
</dbReference>
<evidence type="ECO:0000256" key="6">
    <source>
        <dbReference type="ARBA" id="ARBA00023136"/>
    </source>
</evidence>
<reference evidence="11 12" key="1">
    <citation type="submission" date="2024-09" db="EMBL/GenBank/DDBJ databases">
        <authorList>
            <person name="Sun Q."/>
            <person name="Mori K."/>
        </authorList>
    </citation>
    <scope>NUCLEOTIDE SEQUENCE [LARGE SCALE GENOMIC DNA]</scope>
    <source>
        <strain evidence="11 12">TISTR 2452</strain>
    </source>
</reference>
<feature type="transmembrane region" description="Helical" evidence="7">
    <location>
        <begin position="388"/>
        <end position="406"/>
    </location>
</feature>
<comment type="subcellular location">
    <subcellularLocation>
        <location evidence="1">Cell membrane</location>
        <topology evidence="1">Multi-pass membrane protein</topology>
    </subcellularLocation>
</comment>
<dbReference type="PANTHER" id="PTHR46825:SF11">
    <property type="entry name" value="PENICILLIN-BINDING PROTEIN 4"/>
    <property type="match status" value="1"/>
</dbReference>
<dbReference type="Pfam" id="PF00005">
    <property type="entry name" value="ABC_tran"/>
    <property type="match status" value="1"/>
</dbReference>
<gene>
    <name evidence="11" type="ORF">ACFFSY_20885</name>
</gene>
<feature type="transmembrane region" description="Helical" evidence="7">
    <location>
        <begin position="501"/>
        <end position="522"/>
    </location>
</feature>
<evidence type="ECO:0000256" key="3">
    <source>
        <dbReference type="ARBA" id="ARBA00022741"/>
    </source>
</evidence>
<feature type="domain" description="ABC transporter" evidence="9">
    <location>
        <begin position="817"/>
        <end position="1034"/>
    </location>
</feature>
<dbReference type="InterPro" id="IPR011527">
    <property type="entry name" value="ABC1_TM_dom"/>
</dbReference>
<feature type="transmembrane region" description="Helical" evidence="7">
    <location>
        <begin position="468"/>
        <end position="489"/>
    </location>
</feature>
<dbReference type="SMART" id="SM00382">
    <property type="entry name" value="AAA"/>
    <property type="match status" value="1"/>
</dbReference>
<feature type="transmembrane region" description="Helical" evidence="7">
    <location>
        <begin position="611"/>
        <end position="631"/>
    </location>
</feature>
<name>A0ABV5KT28_9BACL</name>
<dbReference type="InterPro" id="IPR003593">
    <property type="entry name" value="AAA+_ATPase"/>
</dbReference>
<evidence type="ECO:0000313" key="11">
    <source>
        <dbReference type="EMBL" id="MFB9328394.1"/>
    </source>
</evidence>
<dbReference type="InterPro" id="IPR005898">
    <property type="entry name" value="Cyc_pep_transpt_SyrD/YojI"/>
</dbReference>
<dbReference type="InterPro" id="IPR027417">
    <property type="entry name" value="P-loop_NTPase"/>
</dbReference>
<dbReference type="SUPFAM" id="SSF52540">
    <property type="entry name" value="P-loop containing nucleoside triphosphate hydrolases"/>
    <property type="match status" value="1"/>
</dbReference>
<accession>A0ABV5KT28</accession>
<evidence type="ECO:0000256" key="2">
    <source>
        <dbReference type="ARBA" id="ARBA00022692"/>
    </source>
</evidence>
<keyword evidence="8" id="KW-0732">Signal</keyword>
<feature type="transmembrane region" description="Helical" evidence="7">
    <location>
        <begin position="427"/>
        <end position="448"/>
    </location>
</feature>
<feature type="transmembrane region" description="Helical" evidence="7">
    <location>
        <begin position="537"/>
        <end position="555"/>
    </location>
</feature>
<dbReference type="InterPro" id="IPR001466">
    <property type="entry name" value="Beta-lactam-related"/>
</dbReference>
<keyword evidence="12" id="KW-1185">Reference proteome</keyword>
<evidence type="ECO:0000256" key="5">
    <source>
        <dbReference type="ARBA" id="ARBA00022989"/>
    </source>
</evidence>
<dbReference type="Pfam" id="PF00144">
    <property type="entry name" value="Beta-lactamase"/>
    <property type="match status" value="1"/>
</dbReference>
<feature type="signal peptide" evidence="8">
    <location>
        <begin position="1"/>
        <end position="26"/>
    </location>
</feature>
<evidence type="ECO:0000259" key="9">
    <source>
        <dbReference type="PROSITE" id="PS50893"/>
    </source>
</evidence>
<keyword evidence="4" id="KW-0067">ATP-binding</keyword>
<evidence type="ECO:0000256" key="1">
    <source>
        <dbReference type="ARBA" id="ARBA00004651"/>
    </source>
</evidence>
<evidence type="ECO:0000313" key="12">
    <source>
        <dbReference type="Proteomes" id="UP001589747"/>
    </source>
</evidence>
<dbReference type="SUPFAM" id="SSF90123">
    <property type="entry name" value="ABC transporter transmembrane region"/>
    <property type="match status" value="1"/>
</dbReference>
<evidence type="ECO:0000256" key="7">
    <source>
        <dbReference type="SAM" id="Phobius"/>
    </source>
</evidence>
<feature type="transmembrane region" description="Helical" evidence="7">
    <location>
        <begin position="718"/>
        <end position="743"/>
    </location>
</feature>
<sequence>MNLFKRIGAALLAIMFALSVPWPAQAAEEPLLGKQAEIEAYIERVVSKSDTPGMAVAIVQGSQTVWLKGYGKADIEAKRAVSQDTLFELGSTSKAFTGLGFLLLEKQGLLQRDDPVTRYLPWFHMTYKGKPAEITLGQLLHHTSGVPFDSIGRIPATEADDGLERTVRTLVGRELDHAPGEEYLYATINYDVLGLIMQTVTGQPYETFMRENVLLPLGLKHTYLFRGDAPAASSAAGYKFKLLRPVAYDAPAYRGNTPAGYYITSASDMARWLQIQLGRTPVPDPFGELIAASHEPDRSVPPGSDGSSYAAGWSIFQSGGGEISHGGSNPNFSSQLVLRPEEGLGVAVLANMNTPDTGILGQGIMNILVGKELPKPVDDMYEGLDNTASVALAMLTPVMLLTLWFGGKASVQAARGRRRFAGTPASAAMNVASLLVFVAGLGYCLYQIPDVIYWGLNWSFVRVWAPETLIYAIVALLATVLLFGFYYIVTSLYPKPDEKPLFMLTLLSIVSGLGNAVIIFTVNETLARDQEVFQDGLLLYFLLGMGLYIVGQRLVRLRLVRIANRMVYQKRTELLDKLLHTSYQNVEKLEEGAIEAALNNDTETISDVSNIIITGATSLVTLICCFVYMGIISFPGMLVAVAVIAFAAGMHFLMGSKANQLLEQTRDIQNRFFKFIHDLRTGFKELSLSRAKRGDFQADMQSSIGTYRDKRIESDLRFANVNVVGELLFTFVVGTVAFLFPLLFKDLQVGAWRNYVFVLLYMTGPVHGILGTIPNLFRVRVSWNRLNQLSSQLDAVQVDPLRPESRIAASGGVKVEMRSAAYHYANKEGEQFAVGPISYTFRSGEIVFITGGNGSGKSTLAKMLTGLYAPDQGEILVDGQAVSPQQLAQRFCAIFADFHLFGKLYGIPLDGKEKEIEAFLKLLHLEDKVQVQGGAFTTVKLSTGQRKRLALMQSYLEDRPIYLFDEWAADQDPEYRAFFYEHLLPELKAKGKCVIAITHDDRFFHLADRVIKMDMGQIAESSTPVYQPGLNAALR</sequence>
<dbReference type="InterPro" id="IPR003439">
    <property type="entry name" value="ABC_transporter-like_ATP-bd"/>
</dbReference>
<protein>
    <submittedName>
        <fullName evidence="11">Cyclic peptide export ABC transporter</fullName>
    </submittedName>
</protein>
<dbReference type="Proteomes" id="UP001589747">
    <property type="component" value="Unassembled WGS sequence"/>
</dbReference>
<dbReference type="InterPro" id="IPR012338">
    <property type="entry name" value="Beta-lactam/transpept-like"/>
</dbReference>
<dbReference type="InterPro" id="IPR050491">
    <property type="entry name" value="AmpC-like"/>
</dbReference>
<feature type="chain" id="PRO_5047262809" evidence="8">
    <location>
        <begin position="27"/>
        <end position="1035"/>
    </location>
</feature>
<dbReference type="NCBIfam" id="TIGR01194">
    <property type="entry name" value="cyc_pep_trnsptr"/>
    <property type="match status" value="1"/>
</dbReference>
<feature type="domain" description="ABC transmembrane type-1" evidence="10">
    <location>
        <begin position="468"/>
        <end position="778"/>
    </location>
</feature>
<dbReference type="PROSITE" id="PS50893">
    <property type="entry name" value="ABC_TRANSPORTER_2"/>
    <property type="match status" value="1"/>
</dbReference>
<dbReference type="PANTHER" id="PTHR46825">
    <property type="entry name" value="D-ALANYL-D-ALANINE-CARBOXYPEPTIDASE/ENDOPEPTIDASE AMPH"/>
    <property type="match status" value="1"/>
</dbReference>
<keyword evidence="6 7" id="KW-0472">Membrane</keyword>
<evidence type="ECO:0000256" key="8">
    <source>
        <dbReference type="SAM" id="SignalP"/>
    </source>
</evidence>
<feature type="transmembrane region" description="Helical" evidence="7">
    <location>
        <begin position="755"/>
        <end position="777"/>
    </location>
</feature>
<dbReference type="Gene3D" id="3.40.50.300">
    <property type="entry name" value="P-loop containing nucleotide triphosphate hydrolases"/>
    <property type="match status" value="1"/>
</dbReference>
<dbReference type="Gene3D" id="1.20.1560.10">
    <property type="entry name" value="ABC transporter type 1, transmembrane domain"/>
    <property type="match status" value="1"/>
</dbReference>
<evidence type="ECO:0000259" key="10">
    <source>
        <dbReference type="PROSITE" id="PS50929"/>
    </source>
</evidence>
<dbReference type="Gene3D" id="3.40.710.10">
    <property type="entry name" value="DD-peptidase/beta-lactamase superfamily"/>
    <property type="match status" value="1"/>
</dbReference>
<comment type="caution">
    <text evidence="11">The sequence shown here is derived from an EMBL/GenBank/DDBJ whole genome shotgun (WGS) entry which is preliminary data.</text>
</comment>
<keyword evidence="3" id="KW-0547">Nucleotide-binding</keyword>
<keyword evidence="2 7" id="KW-0812">Transmembrane</keyword>
<proteinExistence type="predicted"/>